<evidence type="ECO:0000256" key="3">
    <source>
        <dbReference type="ARBA" id="ARBA00022448"/>
    </source>
</evidence>
<reference evidence="19 20" key="1">
    <citation type="journal article" date="2013" name="Genome Announc.">
        <title>Draft Genome Sequence of Sphingobium quisquiliarum Strain P25T, a Novel Hexachlorocyclohexane (HCH)-Degrading Bacterium Isolated from an HCH Dumpsite.</title>
        <authorList>
            <person name="Kumar Singh A."/>
            <person name="Sangwan N."/>
            <person name="Sharma A."/>
            <person name="Gupta V."/>
            <person name="Khurana J.P."/>
            <person name="Lal R."/>
        </authorList>
    </citation>
    <scope>NUCLEOTIDE SEQUENCE [LARGE SCALE GENOMIC DNA]</scope>
    <source>
        <strain evidence="19 20">P25</strain>
    </source>
</reference>
<dbReference type="Gene3D" id="1.10.287.90">
    <property type="match status" value="1"/>
</dbReference>
<dbReference type="GO" id="GO:0004129">
    <property type="term" value="F:cytochrome-c oxidase activity"/>
    <property type="evidence" value="ECO:0007669"/>
    <property type="project" value="InterPro"/>
</dbReference>
<dbReference type="GO" id="GO:0005507">
    <property type="term" value="F:copper ion binding"/>
    <property type="evidence" value="ECO:0007669"/>
    <property type="project" value="InterPro"/>
</dbReference>
<dbReference type="Proteomes" id="UP000015525">
    <property type="component" value="Unassembled WGS sequence"/>
</dbReference>
<proteinExistence type="inferred from homology"/>
<keyword evidence="9 16" id="KW-1133">Transmembrane helix</keyword>
<evidence type="ECO:0000256" key="13">
    <source>
        <dbReference type="ARBA" id="ARBA00023288"/>
    </source>
</evidence>
<feature type="region of interest" description="Disordered" evidence="15">
    <location>
        <begin position="304"/>
        <end position="389"/>
    </location>
</feature>
<evidence type="ECO:0000256" key="1">
    <source>
        <dbReference type="ARBA" id="ARBA00004651"/>
    </source>
</evidence>
<keyword evidence="10" id="KW-0560">Oxidoreductase</keyword>
<evidence type="ECO:0000256" key="5">
    <source>
        <dbReference type="ARBA" id="ARBA00022660"/>
    </source>
</evidence>
<dbReference type="InterPro" id="IPR006333">
    <property type="entry name" value="Cyt_o_ubiquinol_oxidase_su2"/>
</dbReference>
<evidence type="ECO:0000259" key="18">
    <source>
        <dbReference type="PROSITE" id="PS50999"/>
    </source>
</evidence>
<evidence type="ECO:0000256" key="12">
    <source>
        <dbReference type="ARBA" id="ARBA00023139"/>
    </source>
</evidence>
<keyword evidence="12" id="KW-0564">Palmitate</keyword>
<dbReference type="GO" id="GO:0005886">
    <property type="term" value="C:plasma membrane"/>
    <property type="evidence" value="ECO:0007669"/>
    <property type="project" value="UniProtKB-SubCell"/>
</dbReference>
<dbReference type="InterPro" id="IPR045187">
    <property type="entry name" value="CcO_II"/>
</dbReference>
<keyword evidence="11 16" id="KW-0472">Membrane</keyword>
<accession>T0GRA0</accession>
<keyword evidence="4" id="KW-1003">Cell membrane</keyword>
<feature type="transmembrane region" description="Helical" evidence="16">
    <location>
        <begin position="42"/>
        <end position="65"/>
    </location>
</feature>
<organism evidence="19 20">
    <name type="scientific">Sphingobium quisquiliarum P25</name>
    <dbReference type="NCBI Taxonomy" id="1329909"/>
    <lineage>
        <taxon>Bacteria</taxon>
        <taxon>Pseudomonadati</taxon>
        <taxon>Pseudomonadota</taxon>
        <taxon>Alphaproteobacteria</taxon>
        <taxon>Sphingomonadales</taxon>
        <taxon>Sphingomonadaceae</taxon>
        <taxon>Sphingobium</taxon>
    </lineage>
</organism>
<keyword evidence="5" id="KW-0679">Respiratory chain</keyword>
<sequence>MNAARLATGLPLIAALGLLGGCADMVVMNPTGDIAMQQRNLILFATGVMLLIIVPVIALTVWFAWKYRRGNPDKVYDPSFDHSTTLELVIWSCPLLIIIALSAVTWTSTHLLDPFRPIERIAPGRPVTPDMKTLDVQVVALDWKWLFIYPEQGIATVNELALPVDVPVRFSITSTSQFNTFYAPTLAGMIYAMPGMDSKLHAVLNKPGESWGYSGNYTGRGYADMRFKLRGMSQADFDAWVAGIKGRGGASLETASYLALEKPSEKSPVMYFANVMPGLFDRAVNMCVDPRKTCMAETMRRDMERAGGHPHNREIGSGTAPGRGSMPHHGEKPVPALEKEPEEKGSGPNVTKPAQPGTPGERKPGDQRNRDMSANDLPPMPGAPRAGLG</sequence>
<dbReference type="GO" id="GO:0042773">
    <property type="term" value="P:ATP synthesis coupled electron transport"/>
    <property type="evidence" value="ECO:0007669"/>
    <property type="project" value="TreeGrafter"/>
</dbReference>
<dbReference type="InterPro" id="IPR011759">
    <property type="entry name" value="Cyt_c_oxidase_su2_TM_dom"/>
</dbReference>
<dbReference type="GO" id="GO:0009486">
    <property type="term" value="F:cytochrome bo3 ubiquinol oxidase activity"/>
    <property type="evidence" value="ECO:0007669"/>
    <property type="project" value="InterPro"/>
</dbReference>
<dbReference type="PANTHER" id="PTHR22888:SF18">
    <property type="entry name" value="CYTOCHROME BO(3) UBIQUINOL OXIDASE SUBUNIT 2"/>
    <property type="match status" value="1"/>
</dbReference>
<dbReference type="EMBL" id="ATHO01000098">
    <property type="protein sequence ID" value="EQB06401.1"/>
    <property type="molecule type" value="Genomic_DNA"/>
</dbReference>
<evidence type="ECO:0000256" key="4">
    <source>
        <dbReference type="ARBA" id="ARBA00022475"/>
    </source>
</evidence>
<dbReference type="PROSITE" id="PS50999">
    <property type="entry name" value="COX2_TM"/>
    <property type="match status" value="1"/>
</dbReference>
<dbReference type="PANTHER" id="PTHR22888">
    <property type="entry name" value="CYTOCHROME C OXIDASE, SUBUNIT II"/>
    <property type="match status" value="1"/>
</dbReference>
<keyword evidence="3" id="KW-0813">Transport</keyword>
<evidence type="ECO:0000256" key="2">
    <source>
        <dbReference type="ARBA" id="ARBA00007866"/>
    </source>
</evidence>
<feature type="compositionally biased region" description="Basic and acidic residues" evidence="15">
    <location>
        <begin position="360"/>
        <end position="373"/>
    </location>
</feature>
<dbReference type="PATRIC" id="fig|1329909.3.peg.2155"/>
<evidence type="ECO:0000256" key="10">
    <source>
        <dbReference type="ARBA" id="ARBA00023002"/>
    </source>
</evidence>
<dbReference type="SUPFAM" id="SSF81464">
    <property type="entry name" value="Cytochrome c oxidase subunit II-like, transmembrane region"/>
    <property type="match status" value="1"/>
</dbReference>
<dbReference type="PROSITE" id="PS51257">
    <property type="entry name" value="PROKAR_LIPOPROTEIN"/>
    <property type="match status" value="1"/>
</dbReference>
<evidence type="ECO:0000256" key="14">
    <source>
        <dbReference type="ARBA" id="ARBA00030198"/>
    </source>
</evidence>
<dbReference type="InterPro" id="IPR002429">
    <property type="entry name" value="CcO_II-like_C"/>
</dbReference>
<evidence type="ECO:0000256" key="7">
    <source>
        <dbReference type="ARBA" id="ARBA00022729"/>
    </source>
</evidence>
<protein>
    <recommendedName>
        <fullName evidence="14">Ubiquinol oxidase polypeptide II</fullName>
    </recommendedName>
</protein>
<evidence type="ECO:0000256" key="6">
    <source>
        <dbReference type="ARBA" id="ARBA00022692"/>
    </source>
</evidence>
<keyword evidence="6 16" id="KW-0812">Transmembrane</keyword>
<keyword evidence="20" id="KW-1185">Reference proteome</keyword>
<evidence type="ECO:0000259" key="17">
    <source>
        <dbReference type="PROSITE" id="PS50857"/>
    </source>
</evidence>
<keyword evidence="8" id="KW-0249">Electron transport</keyword>
<gene>
    <name evidence="19" type="ORF">L288_11155</name>
</gene>
<evidence type="ECO:0000313" key="19">
    <source>
        <dbReference type="EMBL" id="EQB06401.1"/>
    </source>
</evidence>
<feature type="domain" description="Cytochrome oxidase subunit II copper A binding" evidence="17">
    <location>
        <begin position="131"/>
        <end position="243"/>
    </location>
</feature>
<dbReference type="CDD" id="cd04212">
    <property type="entry name" value="CuRO_UO_II"/>
    <property type="match status" value="1"/>
</dbReference>
<dbReference type="PROSITE" id="PS50857">
    <property type="entry name" value="COX2_CUA"/>
    <property type="match status" value="1"/>
</dbReference>
<feature type="compositionally biased region" description="Basic and acidic residues" evidence="15">
    <location>
        <begin position="328"/>
        <end position="345"/>
    </location>
</feature>
<evidence type="ECO:0000256" key="16">
    <source>
        <dbReference type="SAM" id="Phobius"/>
    </source>
</evidence>
<evidence type="ECO:0000256" key="15">
    <source>
        <dbReference type="SAM" id="MobiDB-lite"/>
    </source>
</evidence>
<keyword evidence="13" id="KW-0449">Lipoprotein</keyword>
<comment type="caution">
    <text evidence="19">The sequence shown here is derived from an EMBL/GenBank/DDBJ whole genome shotgun (WGS) entry which is preliminary data.</text>
</comment>
<evidence type="ECO:0000256" key="9">
    <source>
        <dbReference type="ARBA" id="ARBA00022989"/>
    </source>
</evidence>
<comment type="similarity">
    <text evidence="2">Belongs to the cytochrome c oxidase subunit 2 family.</text>
</comment>
<feature type="compositionally biased region" description="Basic and acidic residues" evidence="15">
    <location>
        <begin position="304"/>
        <end position="314"/>
    </location>
</feature>
<feature type="transmembrane region" description="Helical" evidence="16">
    <location>
        <begin position="86"/>
        <end position="106"/>
    </location>
</feature>
<dbReference type="SUPFAM" id="SSF49503">
    <property type="entry name" value="Cupredoxins"/>
    <property type="match status" value="1"/>
</dbReference>
<evidence type="ECO:0000313" key="20">
    <source>
        <dbReference type="Proteomes" id="UP000015525"/>
    </source>
</evidence>
<dbReference type="InterPro" id="IPR008972">
    <property type="entry name" value="Cupredoxin"/>
</dbReference>
<keyword evidence="7" id="KW-0732">Signal</keyword>
<dbReference type="GO" id="GO:0016682">
    <property type="term" value="F:oxidoreductase activity, acting on diphenols and related substances as donors, oxygen as acceptor"/>
    <property type="evidence" value="ECO:0007669"/>
    <property type="project" value="InterPro"/>
</dbReference>
<dbReference type="InterPro" id="IPR034227">
    <property type="entry name" value="CuRO_UO_II"/>
</dbReference>
<dbReference type="InterPro" id="IPR036257">
    <property type="entry name" value="Cyt_c_oxidase_su2_TM_sf"/>
</dbReference>
<dbReference type="Gene3D" id="2.60.40.420">
    <property type="entry name" value="Cupredoxins - blue copper proteins"/>
    <property type="match status" value="1"/>
</dbReference>
<evidence type="ECO:0000256" key="11">
    <source>
        <dbReference type="ARBA" id="ARBA00023136"/>
    </source>
</evidence>
<name>T0GRA0_9SPHN</name>
<comment type="subcellular location">
    <subcellularLocation>
        <location evidence="1">Cell membrane</location>
        <topology evidence="1">Multi-pass membrane protein</topology>
    </subcellularLocation>
</comment>
<dbReference type="InterPro" id="IPR010514">
    <property type="entry name" value="COX_ARM"/>
</dbReference>
<feature type="domain" description="Cytochrome oxidase subunit II transmembrane region profile" evidence="18">
    <location>
        <begin position="19"/>
        <end position="116"/>
    </location>
</feature>
<dbReference type="Pfam" id="PF06481">
    <property type="entry name" value="COX_ARM"/>
    <property type="match status" value="1"/>
</dbReference>
<dbReference type="NCBIfam" id="TIGR01433">
    <property type="entry name" value="CyoA"/>
    <property type="match status" value="1"/>
</dbReference>
<dbReference type="AlphaFoldDB" id="T0GRA0"/>
<evidence type="ECO:0000256" key="8">
    <source>
        <dbReference type="ARBA" id="ARBA00022982"/>
    </source>
</evidence>